<feature type="binding site" evidence="12">
    <location>
        <position position="660"/>
    </location>
    <ligand>
        <name>Zn(2+)</name>
        <dbReference type="ChEBI" id="CHEBI:29105"/>
        <label>1</label>
        <note>catalytic</note>
    </ligand>
</feature>
<feature type="binding site" evidence="10">
    <location>
        <position position="647"/>
    </location>
    <ligand>
        <name>Zn(2+)</name>
        <dbReference type="ChEBI" id="CHEBI:29105"/>
        <note>catalytic</note>
    </ligand>
</feature>
<evidence type="ECO:0000256" key="1">
    <source>
        <dbReference type="ARBA" id="ARBA00002777"/>
    </source>
</evidence>
<keyword evidence="8 10" id="KW-0862">Zinc</keyword>
<accession>A0A9W5S1B7</accession>
<keyword evidence="6 10" id="KW-0808">Transferase</keyword>
<feature type="binding site" evidence="12">
    <location>
        <position position="669"/>
    </location>
    <ligand>
        <name>Zn(2+)</name>
        <dbReference type="ChEBI" id="CHEBI:29105"/>
        <label>1</label>
        <note>catalytic</note>
    </ligand>
</feature>
<feature type="binding site" evidence="10">
    <location>
        <position position="669"/>
    </location>
    <ligand>
        <name>Zn(2+)</name>
        <dbReference type="ChEBI" id="CHEBI:29105"/>
        <note>catalytic</note>
    </ligand>
</feature>
<dbReference type="Proteomes" id="UP000053750">
    <property type="component" value="Unassembled WGS sequence"/>
</dbReference>
<evidence type="ECO:0000256" key="8">
    <source>
        <dbReference type="ARBA" id="ARBA00022833"/>
    </source>
</evidence>
<dbReference type="EC" id="2.1.1.14" evidence="10"/>
<feature type="binding site" evidence="10 11">
    <location>
        <position position="488"/>
    </location>
    <ligand>
        <name>L-methionine</name>
        <dbReference type="ChEBI" id="CHEBI:57844"/>
    </ligand>
</feature>
<comment type="caution">
    <text evidence="16">The sequence shown here is derived from an EMBL/GenBank/DDBJ whole genome shotgun (WGS) entry which is preliminary data.</text>
</comment>
<proteinExistence type="inferred from homology"/>
<dbReference type="GO" id="GO:0008270">
    <property type="term" value="F:zinc ion binding"/>
    <property type="evidence" value="ECO:0007669"/>
    <property type="project" value="InterPro"/>
</dbReference>
<evidence type="ECO:0000256" key="6">
    <source>
        <dbReference type="ARBA" id="ARBA00022679"/>
    </source>
</evidence>
<evidence type="ECO:0000256" key="10">
    <source>
        <dbReference type="HAMAP-Rule" id="MF_00172"/>
    </source>
</evidence>
<dbReference type="Pfam" id="PF01717">
    <property type="entry name" value="Meth_synt_2"/>
    <property type="match status" value="1"/>
</dbReference>
<evidence type="ECO:0000259" key="14">
    <source>
        <dbReference type="Pfam" id="PF01717"/>
    </source>
</evidence>
<dbReference type="PIRSF" id="PIRSF000382">
    <property type="entry name" value="MeTrfase_B12_ind"/>
    <property type="match status" value="1"/>
</dbReference>
<organism evidence="16 17">
    <name type="scientific">Paenibacillus darwinianus</name>
    <dbReference type="NCBI Taxonomy" id="1380763"/>
    <lineage>
        <taxon>Bacteria</taxon>
        <taxon>Bacillati</taxon>
        <taxon>Bacillota</taxon>
        <taxon>Bacilli</taxon>
        <taxon>Bacillales</taxon>
        <taxon>Paenibacillaceae</taxon>
        <taxon>Paenibacillus</taxon>
    </lineage>
</organism>
<dbReference type="SUPFAM" id="SSF51726">
    <property type="entry name" value="UROD/MetE-like"/>
    <property type="match status" value="2"/>
</dbReference>
<dbReference type="GO" id="GO:0009086">
    <property type="term" value="P:methionine biosynthetic process"/>
    <property type="evidence" value="ECO:0007669"/>
    <property type="project" value="UniProtKB-UniRule"/>
</dbReference>
<comment type="similarity">
    <text evidence="3 10">Belongs to the vitamin-B12 independent methionine synthase family.</text>
</comment>
<dbReference type="EMBL" id="JFHU01000139">
    <property type="protein sequence ID" value="EXX87945.1"/>
    <property type="molecule type" value="Genomic_DNA"/>
</dbReference>
<comment type="function">
    <text evidence="1 10">Catalyzes the transfer of a methyl group from 5-methyltetrahydrofolate to homocysteine resulting in methionine formation.</text>
</comment>
<evidence type="ECO:0000259" key="15">
    <source>
        <dbReference type="Pfam" id="PF08267"/>
    </source>
</evidence>
<evidence type="ECO:0000313" key="17">
    <source>
        <dbReference type="Proteomes" id="UP000053750"/>
    </source>
</evidence>
<feature type="domain" description="Cobalamin-independent methionine synthase MetE N-terminal" evidence="15">
    <location>
        <begin position="5"/>
        <end position="312"/>
    </location>
</feature>
<evidence type="ECO:0000256" key="4">
    <source>
        <dbReference type="ARBA" id="ARBA00022603"/>
    </source>
</evidence>
<evidence type="ECO:0000256" key="11">
    <source>
        <dbReference type="PIRSR" id="PIRSR000382-1"/>
    </source>
</evidence>
<feature type="binding site" evidence="10">
    <location>
        <position position="730"/>
    </location>
    <ligand>
        <name>Zn(2+)</name>
        <dbReference type="ChEBI" id="CHEBI:29105"/>
        <note>catalytic</note>
    </ligand>
</feature>
<feature type="domain" description="Cobalamin-independent methionine synthase MetE C-terminal/archaeal" evidence="14">
    <location>
        <begin position="430"/>
        <end position="752"/>
    </location>
</feature>
<comment type="caution">
    <text evidence="10">Lacks conserved residue(s) required for the propagation of feature annotation.</text>
</comment>
<feature type="binding site" evidence="12">
    <location>
        <position position="647"/>
    </location>
    <ligand>
        <name>Zn(2+)</name>
        <dbReference type="ChEBI" id="CHEBI:29105"/>
        <label>1</label>
        <note>catalytic</note>
    </ligand>
</feature>
<feature type="binding site" evidence="12">
    <location>
        <position position="645"/>
    </location>
    <ligand>
        <name>Zn(2+)</name>
        <dbReference type="ChEBI" id="CHEBI:29105"/>
        <label>1</label>
        <note>catalytic</note>
    </ligand>
</feature>
<keyword evidence="4 10" id="KW-0489">Methyltransferase</keyword>
<dbReference type="CDD" id="cd03312">
    <property type="entry name" value="CIMS_N_terminal_like"/>
    <property type="match status" value="1"/>
</dbReference>
<reference evidence="16 17" key="1">
    <citation type="submission" date="2014-02" db="EMBL/GenBank/DDBJ databases">
        <title>Genome sequence of Paenibacillus darwinianus reveals adaptive mechanisms for survival in Antarctic soils.</title>
        <authorList>
            <person name="Dsouza M."/>
            <person name="Taylor M.W."/>
            <person name="Turner S.J."/>
            <person name="Aislabie J."/>
        </authorList>
    </citation>
    <scope>NUCLEOTIDE SEQUENCE [LARGE SCALE GENOMIC DNA]</scope>
    <source>
        <strain evidence="16 17">CE1</strain>
    </source>
</reference>
<evidence type="ECO:0000256" key="13">
    <source>
        <dbReference type="PIRSR" id="PIRSR000382-3"/>
    </source>
</evidence>
<feature type="binding site" evidence="10">
    <location>
        <position position="609"/>
    </location>
    <ligand>
        <name>5-methyltetrahydropteroyltri-L-glutamate</name>
        <dbReference type="ChEBI" id="CHEBI:58207"/>
    </ligand>
</feature>
<comment type="pathway">
    <text evidence="2 10">Amino-acid biosynthesis; L-methionine biosynthesis via de novo pathway; L-methionine from L-homocysteine (MetE route): step 1/1.</text>
</comment>
<dbReference type="HAMAP" id="MF_00172">
    <property type="entry name" value="Meth_synth"/>
    <property type="match status" value="1"/>
</dbReference>
<feature type="binding site" evidence="10 11">
    <location>
        <begin position="435"/>
        <end position="437"/>
    </location>
    <ligand>
        <name>L-homocysteine</name>
        <dbReference type="ChEBI" id="CHEBI:58199"/>
    </ligand>
</feature>
<keyword evidence="10" id="KW-0677">Repeat</keyword>
<feature type="binding site" evidence="10 11">
    <location>
        <begin position="519"/>
        <end position="520"/>
    </location>
    <ligand>
        <name>5-methyltetrahydropteroyltri-L-glutamate</name>
        <dbReference type="ChEBI" id="CHEBI:58207"/>
    </ligand>
</feature>
<feature type="binding site" evidence="10">
    <location>
        <position position="645"/>
    </location>
    <ligand>
        <name>Zn(2+)</name>
        <dbReference type="ChEBI" id="CHEBI:29105"/>
        <note>catalytic</note>
    </ligand>
</feature>
<dbReference type="CDD" id="cd03311">
    <property type="entry name" value="CIMS_C_terminal_like"/>
    <property type="match status" value="1"/>
</dbReference>
<keyword evidence="9 10" id="KW-0486">Methionine biosynthesis</keyword>
<evidence type="ECO:0000256" key="3">
    <source>
        <dbReference type="ARBA" id="ARBA00009553"/>
    </source>
</evidence>
<dbReference type="Gene3D" id="3.20.20.210">
    <property type="match status" value="2"/>
</dbReference>
<gene>
    <name evidence="10" type="primary">metE</name>
    <name evidence="16" type="ORF">BG53_02870</name>
</gene>
<dbReference type="InterPro" id="IPR013215">
    <property type="entry name" value="Cbl-indep_Met_Synth_N"/>
</dbReference>
<dbReference type="GO" id="GO:0003871">
    <property type="term" value="F:5-methyltetrahydropteroyltriglutamate-homocysteine S-methyltransferase activity"/>
    <property type="evidence" value="ECO:0007669"/>
    <property type="project" value="UniProtKB-UniRule"/>
</dbReference>
<feature type="binding site" evidence="12">
    <location>
        <position position="730"/>
    </location>
    <ligand>
        <name>Zn(2+)</name>
        <dbReference type="ChEBI" id="CHEBI:29105"/>
        <label>1</label>
        <note>catalytic</note>
    </ligand>
</feature>
<keyword evidence="5 10" id="KW-0028">Amino-acid biosynthesis</keyword>
<comment type="cofactor">
    <cofactor evidence="10">
        <name>Zn(2+)</name>
        <dbReference type="ChEBI" id="CHEBI:29105"/>
    </cofactor>
    <text evidence="10">Binds 1 zinc ion per subunit.</text>
</comment>
<feature type="binding site" evidence="10 11">
    <location>
        <position position="603"/>
    </location>
    <ligand>
        <name>L-methionine</name>
        <dbReference type="ChEBI" id="CHEBI:57844"/>
    </ligand>
</feature>
<keyword evidence="17" id="KW-1185">Reference proteome</keyword>
<dbReference type="InterPro" id="IPR038071">
    <property type="entry name" value="UROD/MetE-like_sf"/>
</dbReference>
<name>A0A9W5S1B7_9BACL</name>
<comment type="catalytic activity">
    <reaction evidence="10">
        <text>5-methyltetrahydropteroyltri-L-glutamate + L-homocysteine = tetrahydropteroyltri-L-glutamate + L-methionine</text>
        <dbReference type="Rhea" id="RHEA:21196"/>
        <dbReference type="ChEBI" id="CHEBI:57844"/>
        <dbReference type="ChEBI" id="CHEBI:58140"/>
        <dbReference type="ChEBI" id="CHEBI:58199"/>
        <dbReference type="ChEBI" id="CHEBI:58207"/>
        <dbReference type="EC" id="2.1.1.14"/>
    </reaction>
</comment>
<protein>
    <recommendedName>
        <fullName evidence="10">5-methyltetrahydropteroyltriglutamate--homocysteine methyltransferase</fullName>
        <ecNumber evidence="10">2.1.1.14</ecNumber>
    </recommendedName>
    <alternativeName>
        <fullName evidence="10">Cobalamin-independent methionine synthase</fullName>
    </alternativeName>
    <alternativeName>
        <fullName evidence="10">Methionine synthase, vitamin-B12 independent isozyme</fullName>
    </alternativeName>
</protein>
<feature type="binding site" evidence="10 11">
    <location>
        <begin position="435"/>
        <end position="437"/>
    </location>
    <ligand>
        <name>L-methionine</name>
        <dbReference type="ChEBI" id="CHEBI:57844"/>
    </ligand>
</feature>
<feature type="binding site" evidence="10 11">
    <location>
        <position position="603"/>
    </location>
    <ligand>
        <name>L-homocysteine</name>
        <dbReference type="ChEBI" id="CHEBI:58199"/>
    </ligand>
</feature>
<feature type="binding site" evidence="10">
    <location>
        <begin position="16"/>
        <end position="19"/>
    </location>
    <ligand>
        <name>5-methyltetrahydropteroyltri-L-glutamate</name>
        <dbReference type="ChEBI" id="CHEBI:58207"/>
    </ligand>
</feature>
<dbReference type="PANTHER" id="PTHR30519">
    <property type="entry name" value="5-METHYLTETRAHYDROPTEROYLTRIGLUTAMATE--HOMOCYSTEINE METHYLTRANSFERASE"/>
    <property type="match status" value="1"/>
</dbReference>
<feature type="binding site" evidence="11">
    <location>
        <position position="19"/>
    </location>
    <ligand>
        <name>5-methyltetrahydropteroyltri-L-glutamate</name>
        <dbReference type="ChEBI" id="CHEBI:58207"/>
    </ligand>
</feature>
<evidence type="ECO:0000313" key="16">
    <source>
        <dbReference type="EMBL" id="EXX87945.1"/>
    </source>
</evidence>
<dbReference type="NCBIfam" id="NF003556">
    <property type="entry name" value="PRK05222.1"/>
    <property type="match status" value="1"/>
</dbReference>
<evidence type="ECO:0000256" key="2">
    <source>
        <dbReference type="ARBA" id="ARBA00004681"/>
    </source>
</evidence>
<dbReference type="InterPro" id="IPR006276">
    <property type="entry name" value="Cobalamin-indep_Met_synthase"/>
</dbReference>
<dbReference type="NCBIfam" id="TIGR01371">
    <property type="entry name" value="met_syn_B12ind"/>
    <property type="match status" value="1"/>
</dbReference>
<keyword evidence="7 10" id="KW-0479">Metal-binding</keyword>
<dbReference type="InterPro" id="IPR002629">
    <property type="entry name" value="Met_Synth_C/arc"/>
</dbReference>
<evidence type="ECO:0000256" key="9">
    <source>
        <dbReference type="ARBA" id="ARBA00023167"/>
    </source>
</evidence>
<feature type="binding site" evidence="11">
    <location>
        <position position="117"/>
    </location>
    <ligand>
        <name>5-methyltetrahydropteroyltri-L-glutamate</name>
        <dbReference type="ChEBI" id="CHEBI:58207"/>
    </ligand>
</feature>
<evidence type="ECO:0000256" key="7">
    <source>
        <dbReference type="ARBA" id="ARBA00022723"/>
    </source>
</evidence>
<feature type="active site" description="Proton donor" evidence="10 13">
    <location>
        <position position="698"/>
    </location>
</feature>
<feature type="binding site" evidence="10">
    <location>
        <position position="112"/>
    </location>
    <ligand>
        <name>5-methyltetrahydropteroyltri-L-glutamate</name>
        <dbReference type="ChEBI" id="CHEBI:58207"/>
    </ligand>
</feature>
<sequence>MGTVSNLGYPRIGEQREWKKALEAYWIGELPEEQLEGELKRLRLHHLRKQQAAGVDLIAVGDFTRYDHLLDHSVAFGLVPERFAGLQADGGSALYFAMARGAEGIAACEMTKWFNTNYHYIVPEWTQESAPELRSNPWLADFEEAKSALGIVTKPVLVGPYTFVRLSKGIASGAREQAVHKLLPVYAQLLVQLEAAGAAWIQLDEPALAGDVDAGDWPLLSEIYHVLRAAAPQLKLMVQTYFDAVDNYETLVSLPVDGIGLDFVHDRGVSLRQIAKFGFPSQLVLGAGIVDGRNIWRSDLTAALAVLDCLKQCIPPERIMLQPSCSLLHVPVTLKHEKKLQGIERLALAFADEKLGELAVLRTALRDGISAVKLELQDNALLFDALRQSPGRNRFAQTSVSMDDGAAFSRRSAFNERRKAQQAKWNLPLLPTTTIGSLPQTPEIRKARQQWRTGKLDDTAYETLIRAKIAEWIALQEAIGLDVLVHGEFERSDRVEFFGECLDGYVFTENGWVQSYGSRCVKPPVVFGDVAHIAPVTLAETVYAASLTSKPVKGMLTGPLTMLNGSFVRTDIPRKEVAFQLADAIRAEVEALEAAGIGMIQVDEPALREGAPLKQREWKEYLGWGVEAFKRTVGTVRDTTQIHTHLCYSDFHEMLGAIRDMDADVISLETSRNHGTLIESLHSEAYDKGIGLGVYDSHSPFIPDTAEMERIILEALDAVPPELLWVNPDCGLKTRSIEETLRSLRRMVEAADRIRGSLVQIGVFT</sequence>
<dbReference type="Pfam" id="PF08267">
    <property type="entry name" value="Meth_synt_1"/>
    <property type="match status" value="1"/>
</dbReference>
<dbReference type="AlphaFoldDB" id="A0A9W5S1B7"/>
<feature type="binding site" evidence="10">
    <location>
        <position position="488"/>
    </location>
    <ligand>
        <name>L-homocysteine</name>
        <dbReference type="ChEBI" id="CHEBI:58199"/>
    </ligand>
</feature>
<comment type="cofactor">
    <cofactor evidence="12">
        <name>Zn(2+)</name>
        <dbReference type="ChEBI" id="CHEBI:29105"/>
    </cofactor>
    <text evidence="12">Binds 2 Zn(2+) ions per subunit.</text>
</comment>
<evidence type="ECO:0000256" key="12">
    <source>
        <dbReference type="PIRSR" id="PIRSR000382-2"/>
    </source>
</evidence>
<evidence type="ECO:0000256" key="5">
    <source>
        <dbReference type="ARBA" id="ARBA00022605"/>
    </source>
</evidence>
<dbReference type="GO" id="GO:0032259">
    <property type="term" value="P:methylation"/>
    <property type="evidence" value="ECO:0007669"/>
    <property type="project" value="UniProtKB-KW"/>
</dbReference>